<sequence length="88" mass="9845">MSAQAPRGWIPTVNARLAAYAQDYRQVVLADWRSAITPRLELLARDQVHPGSAGGRIYTRTVEGALQYLVDLPDPVDYDANPEVQRPR</sequence>
<dbReference type="SUPFAM" id="SSF52266">
    <property type="entry name" value="SGNH hydrolase"/>
    <property type="match status" value="1"/>
</dbReference>
<evidence type="ECO:0008006" key="3">
    <source>
        <dbReference type="Google" id="ProtNLM"/>
    </source>
</evidence>
<dbReference type="InterPro" id="IPR036514">
    <property type="entry name" value="SGNH_hydro_sf"/>
</dbReference>
<accession>A0ABY5FSX8</accession>
<dbReference type="EMBL" id="CP101497">
    <property type="protein sequence ID" value="UTT61392.1"/>
    <property type="molecule type" value="Genomic_DNA"/>
</dbReference>
<dbReference type="Gene3D" id="3.40.50.1110">
    <property type="entry name" value="SGNH hydrolase"/>
    <property type="match status" value="1"/>
</dbReference>
<reference evidence="1" key="1">
    <citation type="submission" date="2022-07" db="EMBL/GenBank/DDBJ databases">
        <title>Taxonomic analysis of Microcella humidisoli nov. sp., isolated from riverside soil.</title>
        <authorList>
            <person name="Molina K.M."/>
            <person name="Kim S.B."/>
        </authorList>
    </citation>
    <scope>NUCLEOTIDE SEQUENCE</scope>
    <source>
        <strain evidence="1">MMS21-STM10</strain>
    </source>
</reference>
<evidence type="ECO:0000313" key="1">
    <source>
        <dbReference type="EMBL" id="UTT61392.1"/>
    </source>
</evidence>
<dbReference type="Proteomes" id="UP001060039">
    <property type="component" value="Chromosome"/>
</dbReference>
<proteinExistence type="predicted"/>
<organism evidence="1 2">
    <name type="scientific">Microcella humidisoli</name>
    <dbReference type="NCBI Taxonomy" id="2963406"/>
    <lineage>
        <taxon>Bacteria</taxon>
        <taxon>Bacillati</taxon>
        <taxon>Actinomycetota</taxon>
        <taxon>Actinomycetes</taxon>
        <taxon>Micrococcales</taxon>
        <taxon>Microbacteriaceae</taxon>
        <taxon>Microcella</taxon>
    </lineage>
</organism>
<dbReference type="RefSeq" id="WP_255158237.1">
    <property type="nucleotide sequence ID" value="NZ_CP101497.1"/>
</dbReference>
<protein>
    <recommendedName>
        <fullName evidence="3">SGNH/GDSL hydrolase family protein</fullName>
    </recommendedName>
</protein>
<evidence type="ECO:0000313" key="2">
    <source>
        <dbReference type="Proteomes" id="UP001060039"/>
    </source>
</evidence>
<name>A0ABY5FSX8_9MICO</name>
<keyword evidence="2" id="KW-1185">Reference proteome</keyword>
<gene>
    <name evidence="1" type="ORF">NNL39_06745</name>
</gene>